<keyword evidence="3" id="KW-1185">Reference proteome</keyword>
<dbReference type="Proteomes" id="UP000256405">
    <property type="component" value="Unassembled WGS sequence"/>
</dbReference>
<dbReference type="AlphaFoldDB" id="A0A3E0DZG8"/>
<comment type="caution">
    <text evidence="2">The sequence shown here is derived from an EMBL/GenBank/DDBJ whole genome shotgun (WGS) entry which is preliminary data.</text>
</comment>
<dbReference type="RefSeq" id="WP_086540658.1">
    <property type="nucleotide sequence ID" value="NZ_MSSW01000010.1"/>
</dbReference>
<keyword evidence="2" id="KW-0808">Transferase</keyword>
<reference evidence="2 3" key="1">
    <citation type="submission" date="2018-08" db="EMBL/GenBank/DDBJ databases">
        <title>Genomic Encyclopedia of Archaeal and Bacterial Type Strains, Phase II (KMG-II): from individual species to whole genera.</title>
        <authorList>
            <person name="Goeker M."/>
        </authorList>
    </citation>
    <scope>NUCLEOTIDE SEQUENCE [LARGE SCALE GENOMIC DNA]</scope>
    <source>
        <strain evidence="2 3">DSM 15986</strain>
    </source>
</reference>
<organism evidence="2 3">
    <name type="scientific">Algoriphagus antarcticus</name>
    <dbReference type="NCBI Taxonomy" id="238540"/>
    <lineage>
        <taxon>Bacteria</taxon>
        <taxon>Pseudomonadati</taxon>
        <taxon>Bacteroidota</taxon>
        <taxon>Cytophagia</taxon>
        <taxon>Cytophagales</taxon>
        <taxon>Cyclobacteriaceae</taxon>
        <taxon>Algoriphagus</taxon>
    </lineage>
</organism>
<dbReference type="PANTHER" id="PTHR22916:SF3">
    <property type="entry name" value="UDP-GLCNAC:BETAGAL BETA-1,3-N-ACETYLGLUCOSAMINYLTRANSFERASE-LIKE PROTEIN 1"/>
    <property type="match status" value="1"/>
</dbReference>
<dbReference type="EMBL" id="QUNF01000004">
    <property type="protein sequence ID" value="REG91484.1"/>
    <property type="molecule type" value="Genomic_DNA"/>
</dbReference>
<sequence>MDFGKSKSKNDQLKSNNLVSIIVPAFNHEDYVEICLESIFNQTYAEIELLIVNDGSTDQTHQKIQNWLEKCPDRFLRVEYINRENRGLTNTLNQGLKWANGIYFSAIASDDILEIDKISLLVSELEKKGESYGAAFGNAKFIDGKGEAISLEIKDSTGAVITKTALFLEHYTYGRKFNFRDPAYFGTYSSLLAGNYLPAMSTLVRTESIREEGGWTAGNTVEDWEMWLKLSKNSRFAYVDQIVASYRWHEGNTSKIKRERILRDSIKLLENEMSYATVNSYHNGFFPVYLFNVRLLKEFDRKEYKKKMIKLLLNKSFLRFVSIKIRQRRNA</sequence>
<dbReference type="InterPro" id="IPR029044">
    <property type="entry name" value="Nucleotide-diphossugar_trans"/>
</dbReference>
<accession>A0A3E0DZG8</accession>
<gene>
    <name evidence="2" type="ORF">C8N25_10498</name>
</gene>
<protein>
    <submittedName>
        <fullName evidence="2">Alpha-1,3-rhamnosyltransferase</fullName>
    </submittedName>
</protein>
<dbReference type="InterPro" id="IPR001173">
    <property type="entry name" value="Glyco_trans_2-like"/>
</dbReference>
<evidence type="ECO:0000313" key="3">
    <source>
        <dbReference type="Proteomes" id="UP000256405"/>
    </source>
</evidence>
<dbReference type="CDD" id="cd00761">
    <property type="entry name" value="Glyco_tranf_GTA_type"/>
    <property type="match status" value="1"/>
</dbReference>
<evidence type="ECO:0000259" key="1">
    <source>
        <dbReference type="Pfam" id="PF00535"/>
    </source>
</evidence>
<evidence type="ECO:0000313" key="2">
    <source>
        <dbReference type="EMBL" id="REG91484.1"/>
    </source>
</evidence>
<dbReference type="GO" id="GO:0016758">
    <property type="term" value="F:hexosyltransferase activity"/>
    <property type="evidence" value="ECO:0007669"/>
    <property type="project" value="UniProtKB-ARBA"/>
</dbReference>
<proteinExistence type="predicted"/>
<feature type="domain" description="Glycosyltransferase 2-like" evidence="1">
    <location>
        <begin position="20"/>
        <end position="130"/>
    </location>
</feature>
<dbReference type="PANTHER" id="PTHR22916">
    <property type="entry name" value="GLYCOSYLTRANSFERASE"/>
    <property type="match status" value="1"/>
</dbReference>
<dbReference type="Gene3D" id="3.90.550.10">
    <property type="entry name" value="Spore Coat Polysaccharide Biosynthesis Protein SpsA, Chain A"/>
    <property type="match status" value="1"/>
</dbReference>
<dbReference type="Pfam" id="PF00535">
    <property type="entry name" value="Glycos_transf_2"/>
    <property type="match status" value="1"/>
</dbReference>
<name>A0A3E0DZG8_9BACT</name>
<dbReference type="OrthoDB" id="6307329at2"/>
<dbReference type="SUPFAM" id="SSF53448">
    <property type="entry name" value="Nucleotide-diphospho-sugar transferases"/>
    <property type="match status" value="1"/>
</dbReference>